<organism evidence="2 3">
    <name type="scientific">Pleurodeles waltl</name>
    <name type="common">Iberian ribbed newt</name>
    <dbReference type="NCBI Taxonomy" id="8319"/>
    <lineage>
        <taxon>Eukaryota</taxon>
        <taxon>Metazoa</taxon>
        <taxon>Chordata</taxon>
        <taxon>Craniata</taxon>
        <taxon>Vertebrata</taxon>
        <taxon>Euteleostomi</taxon>
        <taxon>Amphibia</taxon>
        <taxon>Batrachia</taxon>
        <taxon>Caudata</taxon>
        <taxon>Salamandroidea</taxon>
        <taxon>Salamandridae</taxon>
        <taxon>Pleurodelinae</taxon>
        <taxon>Pleurodeles</taxon>
    </lineage>
</organism>
<evidence type="ECO:0000313" key="2">
    <source>
        <dbReference type="EMBL" id="KAJ1193525.1"/>
    </source>
</evidence>
<comment type="caution">
    <text evidence="2">The sequence shown here is derived from an EMBL/GenBank/DDBJ whole genome shotgun (WGS) entry which is preliminary data.</text>
</comment>
<name>A0AAV7UWP2_PLEWA</name>
<feature type="region of interest" description="Disordered" evidence="1">
    <location>
        <begin position="59"/>
        <end position="82"/>
    </location>
</feature>
<protein>
    <submittedName>
        <fullName evidence="2">Uncharacterized protein</fullName>
    </submittedName>
</protein>
<keyword evidence="3" id="KW-1185">Reference proteome</keyword>
<feature type="compositionally biased region" description="Polar residues" evidence="1">
    <location>
        <begin position="59"/>
        <end position="75"/>
    </location>
</feature>
<proteinExistence type="predicted"/>
<reference evidence="2" key="1">
    <citation type="journal article" date="2022" name="bioRxiv">
        <title>Sequencing and chromosome-scale assembly of the giantPleurodeles waltlgenome.</title>
        <authorList>
            <person name="Brown T."/>
            <person name="Elewa A."/>
            <person name="Iarovenko S."/>
            <person name="Subramanian E."/>
            <person name="Araus A.J."/>
            <person name="Petzold A."/>
            <person name="Susuki M."/>
            <person name="Suzuki K.-i.T."/>
            <person name="Hayashi T."/>
            <person name="Toyoda A."/>
            <person name="Oliveira C."/>
            <person name="Osipova E."/>
            <person name="Leigh N.D."/>
            <person name="Simon A."/>
            <person name="Yun M.H."/>
        </authorList>
    </citation>
    <scope>NUCLEOTIDE SEQUENCE</scope>
    <source>
        <strain evidence="2">20211129_DDA</strain>
        <tissue evidence="2">Liver</tissue>
    </source>
</reference>
<sequence>MTRVSRTCCRQPSPMNASIHTKQLNAAGTVTPAQCVLRMGKDDITWGLRDLSHCEHTSGACTNEEGSTGPPSASIVSLRRMV</sequence>
<dbReference type="EMBL" id="JANPWB010000004">
    <property type="protein sequence ID" value="KAJ1193525.1"/>
    <property type="molecule type" value="Genomic_DNA"/>
</dbReference>
<accession>A0AAV7UWP2</accession>
<evidence type="ECO:0000313" key="3">
    <source>
        <dbReference type="Proteomes" id="UP001066276"/>
    </source>
</evidence>
<dbReference type="AlphaFoldDB" id="A0AAV7UWP2"/>
<dbReference type="Proteomes" id="UP001066276">
    <property type="component" value="Chromosome 2_2"/>
</dbReference>
<evidence type="ECO:0000256" key="1">
    <source>
        <dbReference type="SAM" id="MobiDB-lite"/>
    </source>
</evidence>
<gene>
    <name evidence="2" type="ORF">NDU88_002822</name>
</gene>